<accession>A0A3D3R2W2</accession>
<dbReference type="AlphaFoldDB" id="A0A3D3R2W2"/>
<dbReference type="EMBL" id="DQAY01000047">
    <property type="protein sequence ID" value="HCO22926.1"/>
    <property type="molecule type" value="Genomic_DNA"/>
</dbReference>
<evidence type="ECO:0000313" key="2">
    <source>
        <dbReference type="Proteomes" id="UP000263642"/>
    </source>
</evidence>
<sequence length="90" mass="10549">MTSKTYLLDSNIFMEASRTYYRFHIVPTFWDVIIDGHNDNTLYSIDKVKEEIKAGNDDLATWVSDTLPDEFFNSIVDMDVITDTRKWFNG</sequence>
<evidence type="ECO:0008006" key="3">
    <source>
        <dbReference type="Google" id="ProtNLM"/>
    </source>
</evidence>
<protein>
    <recommendedName>
        <fullName evidence="3">DUF4411 domain-containing protein</fullName>
    </recommendedName>
</protein>
<dbReference type="Proteomes" id="UP000263642">
    <property type="component" value="Unassembled WGS sequence"/>
</dbReference>
<organism evidence="1 2">
    <name type="scientific">Gimesia maris</name>
    <dbReference type="NCBI Taxonomy" id="122"/>
    <lineage>
        <taxon>Bacteria</taxon>
        <taxon>Pseudomonadati</taxon>
        <taxon>Planctomycetota</taxon>
        <taxon>Planctomycetia</taxon>
        <taxon>Planctomycetales</taxon>
        <taxon>Planctomycetaceae</taxon>
        <taxon>Gimesia</taxon>
    </lineage>
</organism>
<proteinExistence type="predicted"/>
<dbReference type="InterPro" id="IPR016541">
    <property type="entry name" value="UCP008505"/>
</dbReference>
<reference evidence="1 2" key="1">
    <citation type="journal article" date="2018" name="Nat. Biotechnol.">
        <title>A standardized bacterial taxonomy based on genome phylogeny substantially revises the tree of life.</title>
        <authorList>
            <person name="Parks D.H."/>
            <person name="Chuvochina M."/>
            <person name="Waite D.W."/>
            <person name="Rinke C."/>
            <person name="Skarshewski A."/>
            <person name="Chaumeil P.A."/>
            <person name="Hugenholtz P."/>
        </authorList>
    </citation>
    <scope>NUCLEOTIDE SEQUENCE [LARGE SCALE GENOMIC DNA]</scope>
    <source>
        <strain evidence="1">UBA9375</strain>
    </source>
</reference>
<dbReference type="Pfam" id="PF14367">
    <property type="entry name" value="DUF4411"/>
    <property type="match status" value="1"/>
</dbReference>
<comment type="caution">
    <text evidence="1">The sequence shown here is derived from an EMBL/GenBank/DDBJ whole genome shotgun (WGS) entry which is preliminary data.</text>
</comment>
<evidence type="ECO:0000313" key="1">
    <source>
        <dbReference type="EMBL" id="HCO22926.1"/>
    </source>
</evidence>
<gene>
    <name evidence="1" type="ORF">DIT97_07670</name>
</gene>
<name>A0A3D3R2W2_9PLAN</name>